<dbReference type="InterPro" id="IPR043013">
    <property type="entry name" value="Znf_TRAF_N"/>
</dbReference>
<evidence type="ECO:0008006" key="11">
    <source>
        <dbReference type="Google" id="ProtNLM"/>
    </source>
</evidence>
<dbReference type="PROSITE" id="PS50145">
    <property type="entry name" value="ZF_TRAF"/>
    <property type="match status" value="1"/>
</dbReference>
<evidence type="ECO:0000256" key="3">
    <source>
        <dbReference type="ARBA" id="ARBA00022786"/>
    </source>
</evidence>
<keyword evidence="4 5" id="KW-0862">Zinc</keyword>
<feature type="compositionally biased region" description="Basic and acidic residues" evidence="6">
    <location>
        <begin position="345"/>
        <end position="357"/>
    </location>
</feature>
<feature type="compositionally biased region" description="Basic and acidic residues" evidence="6">
    <location>
        <begin position="235"/>
        <end position="244"/>
    </location>
</feature>
<dbReference type="InterPro" id="IPR031890">
    <property type="entry name" value="Fbxo30/Fbxo40"/>
</dbReference>
<feature type="region of interest" description="Disordered" evidence="6">
    <location>
        <begin position="153"/>
        <end position="174"/>
    </location>
</feature>
<evidence type="ECO:0000313" key="9">
    <source>
        <dbReference type="EMBL" id="KAJ3591390.1"/>
    </source>
</evidence>
<reference evidence="9" key="1">
    <citation type="submission" date="2022-07" db="EMBL/GenBank/DDBJ databases">
        <title>Chromosome-level genome of Muraenolepis orangiensis.</title>
        <authorList>
            <person name="Kim J."/>
        </authorList>
    </citation>
    <scope>NUCLEOTIDE SEQUENCE</scope>
    <source>
        <strain evidence="9">KU_S4_2022</strain>
        <tissue evidence="9">Muscle</tissue>
    </source>
</reference>
<feature type="domain" description="F-box" evidence="8">
    <location>
        <begin position="549"/>
        <end position="603"/>
    </location>
</feature>
<dbReference type="SUPFAM" id="SSF81383">
    <property type="entry name" value="F-box domain"/>
    <property type="match status" value="1"/>
</dbReference>
<dbReference type="EMBL" id="JANIIK010000114">
    <property type="protein sequence ID" value="KAJ3591390.1"/>
    <property type="molecule type" value="Genomic_DNA"/>
</dbReference>
<dbReference type="Pfam" id="PF15966">
    <property type="entry name" value="F-box_4"/>
    <property type="match status" value="1"/>
</dbReference>
<feature type="zinc finger region" description="TRAF-type" evidence="5">
    <location>
        <begin position="47"/>
        <end position="89"/>
    </location>
</feature>
<evidence type="ECO:0000256" key="6">
    <source>
        <dbReference type="SAM" id="MobiDB-lite"/>
    </source>
</evidence>
<evidence type="ECO:0000256" key="1">
    <source>
        <dbReference type="ARBA" id="ARBA00022723"/>
    </source>
</evidence>
<protein>
    <recommendedName>
        <fullName evidence="11">F-box protein 40</fullName>
    </recommendedName>
</protein>
<keyword evidence="10" id="KW-1185">Reference proteome</keyword>
<keyword evidence="2 5" id="KW-0863">Zinc-finger</keyword>
<evidence type="ECO:0000259" key="7">
    <source>
        <dbReference type="PROSITE" id="PS50145"/>
    </source>
</evidence>
<gene>
    <name evidence="9" type="ORF">NHX12_009335</name>
</gene>
<organism evidence="9 10">
    <name type="scientific">Muraenolepis orangiensis</name>
    <name type="common">Patagonian moray cod</name>
    <dbReference type="NCBI Taxonomy" id="630683"/>
    <lineage>
        <taxon>Eukaryota</taxon>
        <taxon>Metazoa</taxon>
        <taxon>Chordata</taxon>
        <taxon>Craniata</taxon>
        <taxon>Vertebrata</taxon>
        <taxon>Euteleostomi</taxon>
        <taxon>Actinopterygii</taxon>
        <taxon>Neopterygii</taxon>
        <taxon>Teleostei</taxon>
        <taxon>Neoteleostei</taxon>
        <taxon>Acanthomorphata</taxon>
        <taxon>Zeiogadaria</taxon>
        <taxon>Gadariae</taxon>
        <taxon>Gadiformes</taxon>
        <taxon>Muraenolepidoidei</taxon>
        <taxon>Muraenolepididae</taxon>
        <taxon>Muraenolepis</taxon>
    </lineage>
</organism>
<dbReference type="InterPro" id="IPR001810">
    <property type="entry name" value="F-box_dom"/>
</dbReference>
<feature type="region of interest" description="Disordered" evidence="6">
    <location>
        <begin position="337"/>
        <end position="363"/>
    </location>
</feature>
<evidence type="ECO:0000256" key="2">
    <source>
        <dbReference type="ARBA" id="ARBA00022771"/>
    </source>
</evidence>
<dbReference type="SUPFAM" id="SSF49599">
    <property type="entry name" value="TRAF domain-like"/>
    <property type="match status" value="1"/>
</dbReference>
<dbReference type="Gene3D" id="3.30.40.150">
    <property type="entry name" value="TRAF-like zinc-finger, N-terminal subdomain"/>
    <property type="match status" value="1"/>
</dbReference>
<dbReference type="PROSITE" id="PS50181">
    <property type="entry name" value="FBOX"/>
    <property type="match status" value="1"/>
</dbReference>
<keyword evidence="3" id="KW-0833">Ubl conjugation pathway</keyword>
<dbReference type="Proteomes" id="UP001148018">
    <property type="component" value="Unassembled WGS sequence"/>
</dbReference>
<sequence length="701" mass="77876">MFSGHHHCDRCFDLHCQYPLESSAICGLLSCVRGCGARMHGCKAEEHAVLCSNQKVPCLNAHFGCPLTMPRHRLAPHLEVCPASVVACSQEWNRWPITDGDGALYGRVSRAPEDTDKEVPLDVAMALRDQELLFRSIKMKNIFPELMEVSAGEPQDRAVGGGSAADGSGGTRGEMIVNDKIEDNEEPSQEELMAVAGNRTIEGMQKYTSWEGIFPKERQASEHTAKNPEAQTSLDGDKELKDSSKNQSRASVSSRESTVTLRANGTTGLAPWQDGVLERVSKELNVGEYNMYMVHNGAMLINFGQMAACTPREKDFVYGKLEPVTVQTVRSFNVPTSYRAKRHHTNDPSRKAKRSEQVDTSDFPLEDLPGSDVVAATLLCSLEREFRGHVISEGSGADGLYSDIGTQTYNFDSVPYTTDTTLADVSAQPGGALHMRLRAEAVTRRHNKNTSAFSFICGHIFRRDEYRSHFRNTHADVQSCIDGWFQQRCPLAYLGCTFTEERFRPAGRCPARVGYHPDLGALSLQPVCHPALLDGEKSASPLTKRARNLDPLSRLPFEVLVRMAGYLDGFSLAQLSEASRLMKEVCETLLVKRGMVSLKWEKKIYSHGGTSWKCRNKVWEFSSAFSSVDRWCFHNGPHLSEHLRSCLFYQTEQRSDPVPLVCLQEASEPRRNNNIKLISRSQINLQGDEASPGGPNTGNHS</sequence>
<dbReference type="Gene3D" id="3.30.40.10">
    <property type="entry name" value="Zinc/RING finger domain, C3HC4 (zinc finger)"/>
    <property type="match status" value="1"/>
</dbReference>
<feature type="domain" description="TRAF-type" evidence="7">
    <location>
        <begin position="47"/>
        <end position="89"/>
    </location>
</feature>
<name>A0A9Q0DMH5_9TELE</name>
<dbReference type="InterPro" id="IPR013083">
    <property type="entry name" value="Znf_RING/FYVE/PHD"/>
</dbReference>
<dbReference type="AlphaFoldDB" id="A0A9Q0DMH5"/>
<dbReference type="PANTHER" id="PTHR15933">
    <property type="entry name" value="PROTEIN CBG16327"/>
    <property type="match status" value="1"/>
</dbReference>
<feature type="compositionally biased region" description="Gly residues" evidence="6">
    <location>
        <begin position="159"/>
        <end position="172"/>
    </location>
</feature>
<accession>A0A9Q0DMH5</accession>
<feature type="compositionally biased region" description="Polar residues" evidence="6">
    <location>
        <begin position="245"/>
        <end position="267"/>
    </location>
</feature>
<evidence type="ECO:0000256" key="5">
    <source>
        <dbReference type="PROSITE-ProRule" id="PRU00207"/>
    </source>
</evidence>
<dbReference type="GO" id="GO:0005737">
    <property type="term" value="C:cytoplasm"/>
    <property type="evidence" value="ECO:0007669"/>
    <property type="project" value="TreeGrafter"/>
</dbReference>
<evidence type="ECO:0000256" key="4">
    <source>
        <dbReference type="ARBA" id="ARBA00022833"/>
    </source>
</evidence>
<keyword evidence="1 5" id="KW-0479">Metal-binding</keyword>
<dbReference type="GO" id="GO:0008270">
    <property type="term" value="F:zinc ion binding"/>
    <property type="evidence" value="ECO:0007669"/>
    <property type="project" value="UniProtKB-KW"/>
</dbReference>
<dbReference type="OrthoDB" id="5918172at2759"/>
<proteinExistence type="predicted"/>
<evidence type="ECO:0000259" key="8">
    <source>
        <dbReference type="PROSITE" id="PS50181"/>
    </source>
</evidence>
<dbReference type="Pfam" id="PF15965">
    <property type="entry name" value="zf-TRAF_2"/>
    <property type="match status" value="1"/>
</dbReference>
<feature type="region of interest" description="Disordered" evidence="6">
    <location>
        <begin position="219"/>
        <end position="270"/>
    </location>
</feature>
<dbReference type="GO" id="GO:0061630">
    <property type="term" value="F:ubiquitin protein ligase activity"/>
    <property type="evidence" value="ECO:0007669"/>
    <property type="project" value="InterPro"/>
</dbReference>
<dbReference type="InterPro" id="IPR001293">
    <property type="entry name" value="Znf_TRAF"/>
</dbReference>
<dbReference type="PANTHER" id="PTHR15933:SF1">
    <property type="entry name" value="F-BOX ONLY PROTEIN 40"/>
    <property type="match status" value="1"/>
</dbReference>
<evidence type="ECO:0000313" key="10">
    <source>
        <dbReference type="Proteomes" id="UP001148018"/>
    </source>
</evidence>
<dbReference type="InterPro" id="IPR036047">
    <property type="entry name" value="F-box-like_dom_sf"/>
</dbReference>
<comment type="caution">
    <text evidence="9">The sequence shown here is derived from an EMBL/GenBank/DDBJ whole genome shotgun (WGS) entry which is preliminary data.</text>
</comment>